<dbReference type="SUPFAM" id="SSF52922">
    <property type="entry name" value="TK C-terminal domain-like"/>
    <property type="match status" value="1"/>
</dbReference>
<dbReference type="RefSeq" id="WP_074791451.1">
    <property type="nucleotide sequence ID" value="NZ_FNZX01000012.1"/>
</dbReference>
<dbReference type="PANTHER" id="PTHR43088:SF1">
    <property type="entry name" value="SUBUNIT OF PYRUVATE:FLAVODOXIN OXIDOREDUCTASE"/>
    <property type="match status" value="1"/>
</dbReference>
<gene>
    <name evidence="4" type="ORF">SAMN02910377_01960</name>
</gene>
<dbReference type="Pfam" id="PF17147">
    <property type="entry name" value="PFOR_II"/>
    <property type="match status" value="1"/>
</dbReference>
<dbReference type="EMBL" id="FNZX01000012">
    <property type="protein sequence ID" value="SEK83801.1"/>
    <property type="molecule type" value="Genomic_DNA"/>
</dbReference>
<evidence type="ECO:0000256" key="1">
    <source>
        <dbReference type="ARBA" id="ARBA00023002"/>
    </source>
</evidence>
<dbReference type="Gene3D" id="3.40.50.920">
    <property type="match status" value="1"/>
</dbReference>
<name>A0A1H7KA74_9FIRM</name>
<dbReference type="GO" id="GO:0016491">
    <property type="term" value="F:oxidoreductase activity"/>
    <property type="evidence" value="ECO:0007669"/>
    <property type="project" value="UniProtKB-KW"/>
</dbReference>
<feature type="domain" description="Pyruvate:ferredoxin oxidoreductase core" evidence="3">
    <location>
        <begin position="254"/>
        <end position="347"/>
    </location>
</feature>
<dbReference type="InterPro" id="IPR002880">
    <property type="entry name" value="Pyrv_Fd/Flavodoxin_OxRdtase_N"/>
</dbReference>
<dbReference type="CDD" id="cd07034">
    <property type="entry name" value="TPP_PYR_PFOR_IOR-alpha_like"/>
    <property type="match status" value="1"/>
</dbReference>
<keyword evidence="5" id="KW-1185">Reference proteome</keyword>
<sequence>MARTFMKGSEAVAEAAVRAGCRFFAGYPITPQNEVPEYFSRRLPEVGGTFIQGESEVASINMVYGAASAGVRAMTSSSSPGIALKSEGISYCASARIPIVYTNFARGGPGVGSIQPAQMDYFEATKAAGNGGFQMMVLAPSTVQEAVDLTVKAFELADRDRNPVHILADGVIATMMEPVELPEMMSEEKVAEIRESKKKWACVGHELDYANRSWIQPGQWQTTVMQKCNEEAAALYESWKKNDVMVEEYMVEDAEIIITAYGISGRIAKSSVDILRKQGIKVGLIRPITLNPFPTEAFEKLDYSKVKAILDVEMSIPAQYATDVEAVVRRRCPVEKCLCSGGNVMSREAVLEAVMKIAGQEA</sequence>
<dbReference type="PANTHER" id="PTHR43088">
    <property type="entry name" value="SUBUNIT OF PYRUVATE:FLAVODOXIN OXIDOREDUCTASE-RELATED"/>
    <property type="match status" value="1"/>
</dbReference>
<reference evidence="5" key="1">
    <citation type="submission" date="2016-10" db="EMBL/GenBank/DDBJ databases">
        <authorList>
            <person name="Varghese N."/>
        </authorList>
    </citation>
    <scope>NUCLEOTIDE SEQUENCE [LARGE SCALE GENOMIC DNA]</scope>
    <source>
        <strain evidence="5">ACV-9</strain>
    </source>
</reference>
<protein>
    <submittedName>
        <fullName evidence="4">2-oxoglutarate ferredoxin oxidoreductase subunit alpha</fullName>
    </submittedName>
</protein>
<proteinExistence type="predicted"/>
<accession>A0A1H7KA74</accession>
<evidence type="ECO:0000259" key="2">
    <source>
        <dbReference type="Pfam" id="PF01855"/>
    </source>
</evidence>
<dbReference type="Gene3D" id="3.40.50.970">
    <property type="match status" value="1"/>
</dbReference>
<dbReference type="InterPro" id="IPR052368">
    <property type="entry name" value="2-oxoacid_oxidoreductase"/>
</dbReference>
<evidence type="ECO:0000313" key="4">
    <source>
        <dbReference type="EMBL" id="SEK83801.1"/>
    </source>
</evidence>
<dbReference type="SUPFAM" id="SSF52518">
    <property type="entry name" value="Thiamin diphosphate-binding fold (THDP-binding)"/>
    <property type="match status" value="1"/>
</dbReference>
<dbReference type="InterPro" id="IPR033412">
    <property type="entry name" value="PFOR_II"/>
</dbReference>
<dbReference type="InterPro" id="IPR009014">
    <property type="entry name" value="Transketo_C/PFOR_II"/>
</dbReference>
<dbReference type="Pfam" id="PF01855">
    <property type="entry name" value="POR_N"/>
    <property type="match status" value="1"/>
</dbReference>
<dbReference type="InterPro" id="IPR029061">
    <property type="entry name" value="THDP-binding"/>
</dbReference>
<dbReference type="Proteomes" id="UP000182321">
    <property type="component" value="Unassembled WGS sequence"/>
</dbReference>
<feature type="domain" description="Pyruvate flavodoxin/ferredoxin oxidoreductase pyrimidine binding" evidence="2">
    <location>
        <begin position="14"/>
        <end position="242"/>
    </location>
</feature>
<evidence type="ECO:0000259" key="3">
    <source>
        <dbReference type="Pfam" id="PF17147"/>
    </source>
</evidence>
<dbReference type="NCBIfam" id="NF005507">
    <property type="entry name" value="PRK07119.1"/>
    <property type="match status" value="1"/>
</dbReference>
<evidence type="ECO:0000313" key="5">
    <source>
        <dbReference type="Proteomes" id="UP000182321"/>
    </source>
</evidence>
<organism evidence="4 5">
    <name type="scientific">Pseudobutyrivibrio ruminis</name>
    <dbReference type="NCBI Taxonomy" id="46206"/>
    <lineage>
        <taxon>Bacteria</taxon>
        <taxon>Bacillati</taxon>
        <taxon>Bacillota</taxon>
        <taxon>Clostridia</taxon>
        <taxon>Lachnospirales</taxon>
        <taxon>Lachnospiraceae</taxon>
        <taxon>Pseudobutyrivibrio</taxon>
    </lineage>
</organism>
<dbReference type="AlphaFoldDB" id="A0A1H7KA74"/>
<keyword evidence="1" id="KW-0560">Oxidoreductase</keyword>